<evidence type="ECO:0000259" key="9">
    <source>
        <dbReference type="Pfam" id="PF00288"/>
    </source>
</evidence>
<dbReference type="InterPro" id="IPR035102">
    <property type="entry name" value="Phosphomevalonate_kinase"/>
</dbReference>
<dbReference type="GO" id="GO:0005524">
    <property type="term" value="F:ATP binding"/>
    <property type="evidence" value="ECO:0007669"/>
    <property type="project" value="UniProtKB-KW"/>
</dbReference>
<feature type="region of interest" description="Disordered" evidence="8">
    <location>
        <begin position="1"/>
        <end position="69"/>
    </location>
</feature>
<dbReference type="Gene3D" id="3.30.230.10">
    <property type="match status" value="1"/>
</dbReference>
<evidence type="ECO:0000256" key="6">
    <source>
        <dbReference type="ARBA" id="ARBA00022777"/>
    </source>
</evidence>
<evidence type="ECO:0000256" key="7">
    <source>
        <dbReference type="ARBA" id="ARBA00022840"/>
    </source>
</evidence>
<evidence type="ECO:0000313" key="10">
    <source>
        <dbReference type="EMBL" id="KAL3773113.1"/>
    </source>
</evidence>
<comment type="caution">
    <text evidence="10">The sequence shown here is derived from an EMBL/GenBank/DDBJ whole genome shotgun (WGS) entry which is preliminary data.</text>
</comment>
<dbReference type="AlphaFoldDB" id="A0ABD3NAP4"/>
<dbReference type="Pfam" id="PF00288">
    <property type="entry name" value="GHMP_kinases_N"/>
    <property type="match status" value="1"/>
</dbReference>
<dbReference type="InterPro" id="IPR020568">
    <property type="entry name" value="Ribosomal_Su5_D2-typ_SF"/>
</dbReference>
<feature type="domain" description="GHMP kinase N-terminal" evidence="9">
    <location>
        <begin position="263"/>
        <end position="325"/>
    </location>
</feature>
<keyword evidence="7" id="KW-0067">ATP-binding</keyword>
<dbReference type="Proteomes" id="UP001530400">
    <property type="component" value="Unassembled WGS sequence"/>
</dbReference>
<dbReference type="GO" id="GO:0004631">
    <property type="term" value="F:phosphomevalonate kinase activity"/>
    <property type="evidence" value="ECO:0007669"/>
    <property type="project" value="UniProtKB-EC"/>
</dbReference>
<feature type="compositionally biased region" description="Acidic residues" evidence="8">
    <location>
        <begin position="35"/>
        <end position="67"/>
    </location>
</feature>
<evidence type="ECO:0000256" key="2">
    <source>
        <dbReference type="ARBA" id="ARBA00005017"/>
    </source>
</evidence>
<evidence type="ECO:0000256" key="5">
    <source>
        <dbReference type="ARBA" id="ARBA00022741"/>
    </source>
</evidence>
<keyword evidence="11" id="KW-1185">Reference proteome</keyword>
<name>A0ABD3NAP4_9STRA</name>
<sequence>MWGRITQIAEKLDDTFGTEEGGESNSNSSSNGGDGWDEGDDFADEDLEFDDDWGNNDQVPADEDELPEAPLASEVDPEILVENGDAPVFEQTNGDAAVSLAQDAPPLDDRVVTVSSPGKALIAGGYLVLESPNPGVVIAAKGCKFYSTVAFRPTFGGASVANNGGGSFIPVDVYSPQFDQVFTYKLSYSQNNSDITLGVRNDGPSESPGNKFIERTLLLTIGYIRTALGDKFTDLLEIPRPNTSLAIKLRADNDSSGGTEVNKTGLGSSAALVTSLVGAMLEFFEVTTLAETEGLTISHNLAQICHCYSQGKVGSGFDVSSAVYGSHVYTRFSKSLIHSLLVGVDKLNTNGESLHLSDTVARDLLDLVNDTTKQWDSTVTPFTLPKDDFAYTPVIGGLERDGAEILANRTAEQWKKPMPSSWHEFEGSSWYVAGKLLDLRMALLESRQNLKGMGNAASVPIEPDVQTKLANATMKLPGVIAVGVPGAGGYDALFVLYVKGEETSDGFSDKVRDNIGDLWNKMSAAADDEIVVCPLNARAAGYGGQDGLCVTNLEW</sequence>
<dbReference type="EC" id="2.7.4.2" evidence="3"/>
<evidence type="ECO:0000256" key="1">
    <source>
        <dbReference type="ARBA" id="ARBA00004229"/>
    </source>
</evidence>
<reference evidence="10 11" key="1">
    <citation type="submission" date="2024-10" db="EMBL/GenBank/DDBJ databases">
        <title>Updated reference genomes for cyclostephanoid diatoms.</title>
        <authorList>
            <person name="Roberts W.R."/>
            <person name="Alverson A.J."/>
        </authorList>
    </citation>
    <scope>NUCLEOTIDE SEQUENCE [LARGE SCALE GENOMIC DNA]</scope>
    <source>
        <strain evidence="10 11">AJA010-31</strain>
    </source>
</reference>
<evidence type="ECO:0000256" key="8">
    <source>
        <dbReference type="SAM" id="MobiDB-lite"/>
    </source>
</evidence>
<organism evidence="10 11">
    <name type="scientific">Cyclotella atomus</name>
    <dbReference type="NCBI Taxonomy" id="382360"/>
    <lineage>
        <taxon>Eukaryota</taxon>
        <taxon>Sar</taxon>
        <taxon>Stramenopiles</taxon>
        <taxon>Ochrophyta</taxon>
        <taxon>Bacillariophyta</taxon>
        <taxon>Coscinodiscophyceae</taxon>
        <taxon>Thalassiosirophycidae</taxon>
        <taxon>Stephanodiscales</taxon>
        <taxon>Stephanodiscaceae</taxon>
        <taxon>Cyclotella</taxon>
    </lineage>
</organism>
<dbReference type="InterPro" id="IPR006204">
    <property type="entry name" value="GHMP_kinase_N_dom"/>
</dbReference>
<protein>
    <recommendedName>
        <fullName evidence="3">phosphomevalonate kinase</fullName>
        <ecNumber evidence="3">2.7.4.2</ecNumber>
    </recommendedName>
</protein>
<dbReference type="PANTHER" id="PTHR31814:SF2">
    <property type="entry name" value="PHOSPHOMEVALONATE KINASE"/>
    <property type="match status" value="1"/>
</dbReference>
<comment type="pathway">
    <text evidence="2">Isoprenoid biosynthesis; isopentenyl diphosphate biosynthesis via mevalonate pathway; isopentenyl diphosphate from (R)-mevalonate: step 2/3.</text>
</comment>
<dbReference type="GO" id="GO:0009507">
    <property type="term" value="C:chloroplast"/>
    <property type="evidence" value="ECO:0007669"/>
    <property type="project" value="UniProtKB-SubCell"/>
</dbReference>
<evidence type="ECO:0000256" key="4">
    <source>
        <dbReference type="ARBA" id="ARBA00022679"/>
    </source>
</evidence>
<dbReference type="PANTHER" id="PTHR31814">
    <property type="match status" value="1"/>
</dbReference>
<dbReference type="EMBL" id="JALLPJ020001247">
    <property type="protein sequence ID" value="KAL3773113.1"/>
    <property type="molecule type" value="Genomic_DNA"/>
</dbReference>
<dbReference type="SUPFAM" id="SSF54211">
    <property type="entry name" value="Ribosomal protein S5 domain 2-like"/>
    <property type="match status" value="1"/>
</dbReference>
<keyword evidence="4" id="KW-0808">Transferase</keyword>
<evidence type="ECO:0000313" key="11">
    <source>
        <dbReference type="Proteomes" id="UP001530400"/>
    </source>
</evidence>
<comment type="subcellular location">
    <subcellularLocation>
        <location evidence="1">Plastid</location>
        <location evidence="1">Chloroplast</location>
    </subcellularLocation>
</comment>
<proteinExistence type="predicted"/>
<keyword evidence="6" id="KW-0418">Kinase</keyword>
<keyword evidence="5" id="KW-0547">Nucleotide-binding</keyword>
<accession>A0ABD3NAP4</accession>
<gene>
    <name evidence="10" type="ORF">ACHAWO_008708</name>
</gene>
<dbReference type="InterPro" id="IPR014721">
    <property type="entry name" value="Ribsml_uS5_D2-typ_fold_subgr"/>
</dbReference>
<evidence type="ECO:0000256" key="3">
    <source>
        <dbReference type="ARBA" id="ARBA00012958"/>
    </source>
</evidence>